<feature type="transmembrane region" description="Helical" evidence="5">
    <location>
        <begin position="19"/>
        <end position="37"/>
    </location>
</feature>
<dbReference type="InterPro" id="IPR003661">
    <property type="entry name" value="HisK_dim/P_dom"/>
</dbReference>
<dbReference type="EC" id="2.7.13.3" evidence="2"/>
<keyword evidence="5" id="KW-0812">Transmembrane</keyword>
<dbReference type="InterPro" id="IPR013656">
    <property type="entry name" value="PAS_4"/>
</dbReference>
<dbReference type="InterPro" id="IPR003594">
    <property type="entry name" value="HATPase_dom"/>
</dbReference>
<keyword evidence="5" id="KW-0472">Membrane</keyword>
<dbReference type="InterPro" id="IPR036097">
    <property type="entry name" value="HisK_dim/P_sf"/>
</dbReference>
<feature type="domain" description="PAS" evidence="7">
    <location>
        <begin position="257"/>
        <end position="315"/>
    </location>
</feature>
<dbReference type="InterPro" id="IPR036890">
    <property type="entry name" value="HATPase_C_sf"/>
</dbReference>
<keyword evidence="3" id="KW-0597">Phosphoprotein</keyword>
<evidence type="ECO:0000256" key="4">
    <source>
        <dbReference type="SAM" id="Coils"/>
    </source>
</evidence>
<dbReference type="Gene3D" id="1.10.287.130">
    <property type="match status" value="1"/>
</dbReference>
<dbReference type="PANTHER" id="PTHR43065:SF42">
    <property type="entry name" value="TWO-COMPONENT SENSOR PPRA"/>
    <property type="match status" value="1"/>
</dbReference>
<dbReference type="InterPro" id="IPR005467">
    <property type="entry name" value="His_kinase_dom"/>
</dbReference>
<dbReference type="InterPro" id="IPR000700">
    <property type="entry name" value="PAS-assoc_C"/>
</dbReference>
<comment type="catalytic activity">
    <reaction evidence="1">
        <text>ATP + protein L-histidine = ADP + protein N-phospho-L-histidine.</text>
        <dbReference type="EC" id="2.7.13.3"/>
    </reaction>
</comment>
<dbReference type="SUPFAM" id="SSF55785">
    <property type="entry name" value="PYP-like sensor domain (PAS domain)"/>
    <property type="match status" value="1"/>
</dbReference>
<dbReference type="PANTHER" id="PTHR43065">
    <property type="entry name" value="SENSOR HISTIDINE KINASE"/>
    <property type="match status" value="1"/>
</dbReference>
<evidence type="ECO:0000259" key="7">
    <source>
        <dbReference type="PROSITE" id="PS50112"/>
    </source>
</evidence>
<dbReference type="PRINTS" id="PR00344">
    <property type="entry name" value="BCTRLSENSOR"/>
</dbReference>
<evidence type="ECO:0000256" key="3">
    <source>
        <dbReference type="ARBA" id="ARBA00022553"/>
    </source>
</evidence>
<evidence type="ECO:0000256" key="5">
    <source>
        <dbReference type="SAM" id="Phobius"/>
    </source>
</evidence>
<dbReference type="CDD" id="cd00082">
    <property type="entry name" value="HisKA"/>
    <property type="match status" value="1"/>
</dbReference>
<keyword evidence="10" id="KW-1185">Reference proteome</keyword>
<dbReference type="Proteomes" id="UP000494245">
    <property type="component" value="Unassembled WGS sequence"/>
</dbReference>
<organism evidence="9 10">
    <name type="scientific">Fundidesulfovibrio magnetotacticus</name>
    <dbReference type="NCBI Taxonomy" id="2730080"/>
    <lineage>
        <taxon>Bacteria</taxon>
        <taxon>Pseudomonadati</taxon>
        <taxon>Thermodesulfobacteriota</taxon>
        <taxon>Desulfovibrionia</taxon>
        <taxon>Desulfovibrionales</taxon>
        <taxon>Desulfovibrionaceae</taxon>
        <taxon>Fundidesulfovibrio</taxon>
    </lineage>
</organism>
<reference evidence="9 10" key="2">
    <citation type="submission" date="2020-05" db="EMBL/GenBank/DDBJ databases">
        <title>Draft genome sequence of Desulfovibrio sp. strainFSS-1.</title>
        <authorList>
            <person name="Shimoshige H."/>
            <person name="Kobayashi H."/>
            <person name="Maekawa T."/>
        </authorList>
    </citation>
    <scope>NUCLEOTIDE SEQUENCE [LARGE SCALE GENOMIC DNA]</scope>
    <source>
        <strain evidence="9 10">SIID29052-01</strain>
    </source>
</reference>
<dbReference type="SMART" id="SM00387">
    <property type="entry name" value="HATPase_c"/>
    <property type="match status" value="1"/>
</dbReference>
<gene>
    <name evidence="9" type="primary">kinE_12</name>
    <name evidence="9" type="ORF">NNJEOMEG_01604</name>
</gene>
<dbReference type="PROSITE" id="PS50112">
    <property type="entry name" value="PAS"/>
    <property type="match status" value="1"/>
</dbReference>
<dbReference type="Gene3D" id="3.30.565.10">
    <property type="entry name" value="Histidine kinase-like ATPase, C-terminal domain"/>
    <property type="match status" value="1"/>
</dbReference>
<dbReference type="InterPro" id="IPR004358">
    <property type="entry name" value="Sig_transdc_His_kin-like_C"/>
</dbReference>
<name>A0A6V8LS16_9BACT</name>
<dbReference type="GO" id="GO:0000155">
    <property type="term" value="F:phosphorelay sensor kinase activity"/>
    <property type="evidence" value="ECO:0007669"/>
    <property type="project" value="InterPro"/>
</dbReference>
<feature type="domain" description="Histidine kinase" evidence="6">
    <location>
        <begin position="391"/>
        <end position="637"/>
    </location>
</feature>
<dbReference type="AlphaFoldDB" id="A0A6V8LS16"/>
<protein>
    <recommendedName>
        <fullName evidence="2">histidine kinase</fullName>
        <ecNumber evidence="2">2.7.13.3</ecNumber>
    </recommendedName>
</protein>
<accession>A0A6V8LS16</accession>
<keyword evidence="9" id="KW-0808">Transferase</keyword>
<sequence>MPAGRASIFQGLSWRLAKWVFLFSLSVAAVLSGLGLWSSRKDFLAEKQALLVQVGQVNLDTLSNAIWHMDQQSLRMQLDGLHRLPDVELAEVTSEGAVLASAGREESRERLERAYPLRYEFRGVARDVGQLRLVLGLDAGRERIESDALRAAALETTRTMLLAGALLFLFYSLVARHLRRMAVHAAGLTLSGLDKPLVLDRPPPGPSGPDELDRLAWAMESMRAGLSASVAELRQANEHLRQEVRLRQEAETQLRATRAALRNILDSMPSMIVGLSQDLGVTHCNATASSFAGVDPAQAFSRPLLEVLPDLTHLEQELRDAVAQGAPLTLRRLRMERDGQTLHVDLSVYPLRGEAGRGAVLRLDDVTELARMEEFLVQSEKMASLGSLAAGMAHEINNPLAGMLQNAQTLERRLGRELAANERAAREAGITLEALERYLQARQAPMLLEALRTSGERAARIVRNMLKFARRGQPRHEPQHLAQILDSALELAQNDYNMKKNFDFRRIRITRDYDPALPPVPCSPQEVEQVVLNILQNAAQAMCGQKDDRPEPALHIATRQENGMAVLTIRDNGPGMDEAVRRRVFEPFFTTKPLGEGTGLGLSVSYFIIAQNHRGSLEVESAPGQGSIFVLKLPLDPAPPTPPSVA</sequence>
<dbReference type="SMART" id="SM00091">
    <property type="entry name" value="PAS"/>
    <property type="match status" value="1"/>
</dbReference>
<dbReference type="NCBIfam" id="TIGR00229">
    <property type="entry name" value="sensory_box"/>
    <property type="match status" value="1"/>
</dbReference>
<keyword evidence="9" id="KW-0418">Kinase</keyword>
<reference evidence="9 10" key="1">
    <citation type="submission" date="2020-04" db="EMBL/GenBank/DDBJ databases">
        <authorList>
            <consortium name="Desulfovibrio sp. FSS-1 genome sequencing consortium"/>
            <person name="Shimoshige H."/>
            <person name="Kobayashi H."/>
            <person name="Maekawa T."/>
        </authorList>
    </citation>
    <scope>NUCLEOTIDE SEQUENCE [LARGE SCALE GENOMIC DNA]</scope>
    <source>
        <strain evidence="9 10">SIID29052-01</strain>
    </source>
</reference>
<evidence type="ECO:0000313" key="10">
    <source>
        <dbReference type="Proteomes" id="UP000494245"/>
    </source>
</evidence>
<dbReference type="SUPFAM" id="SSF55874">
    <property type="entry name" value="ATPase domain of HSP90 chaperone/DNA topoisomerase II/histidine kinase"/>
    <property type="match status" value="1"/>
</dbReference>
<keyword evidence="5" id="KW-1133">Transmembrane helix</keyword>
<dbReference type="PROSITE" id="PS50113">
    <property type="entry name" value="PAC"/>
    <property type="match status" value="1"/>
</dbReference>
<proteinExistence type="predicted"/>
<dbReference type="SMART" id="SM00388">
    <property type="entry name" value="HisKA"/>
    <property type="match status" value="1"/>
</dbReference>
<dbReference type="Pfam" id="PF17149">
    <property type="entry name" value="CHASE5"/>
    <property type="match status" value="1"/>
</dbReference>
<dbReference type="SUPFAM" id="SSF47384">
    <property type="entry name" value="Homodimeric domain of signal transducing histidine kinase"/>
    <property type="match status" value="1"/>
</dbReference>
<dbReference type="PROSITE" id="PS50109">
    <property type="entry name" value="HIS_KIN"/>
    <property type="match status" value="1"/>
</dbReference>
<dbReference type="InterPro" id="IPR000014">
    <property type="entry name" value="PAS"/>
</dbReference>
<evidence type="ECO:0000313" key="9">
    <source>
        <dbReference type="EMBL" id="GFK93770.1"/>
    </source>
</evidence>
<dbReference type="Pfam" id="PF02518">
    <property type="entry name" value="HATPase_c"/>
    <property type="match status" value="1"/>
</dbReference>
<comment type="caution">
    <text evidence="9">The sequence shown here is derived from an EMBL/GenBank/DDBJ whole genome shotgun (WGS) entry which is preliminary data.</text>
</comment>
<dbReference type="EMBL" id="BLTE01000006">
    <property type="protein sequence ID" value="GFK93770.1"/>
    <property type="molecule type" value="Genomic_DNA"/>
</dbReference>
<evidence type="ECO:0000256" key="1">
    <source>
        <dbReference type="ARBA" id="ARBA00000085"/>
    </source>
</evidence>
<keyword evidence="4" id="KW-0175">Coiled coil</keyword>
<evidence type="ECO:0000256" key="2">
    <source>
        <dbReference type="ARBA" id="ARBA00012438"/>
    </source>
</evidence>
<dbReference type="Pfam" id="PF00512">
    <property type="entry name" value="HisKA"/>
    <property type="match status" value="1"/>
</dbReference>
<dbReference type="Pfam" id="PF08448">
    <property type="entry name" value="PAS_4"/>
    <property type="match status" value="1"/>
</dbReference>
<feature type="coiled-coil region" evidence="4">
    <location>
        <begin position="223"/>
        <end position="267"/>
    </location>
</feature>
<dbReference type="RefSeq" id="WP_173083146.1">
    <property type="nucleotide sequence ID" value="NZ_BLTE01000006.1"/>
</dbReference>
<feature type="transmembrane region" description="Helical" evidence="5">
    <location>
        <begin position="159"/>
        <end position="178"/>
    </location>
</feature>
<feature type="domain" description="PAC" evidence="8">
    <location>
        <begin position="326"/>
        <end position="378"/>
    </location>
</feature>
<evidence type="ECO:0000259" key="6">
    <source>
        <dbReference type="PROSITE" id="PS50109"/>
    </source>
</evidence>
<dbReference type="InterPro" id="IPR033414">
    <property type="entry name" value="Sensor_dom"/>
</dbReference>
<evidence type="ECO:0000259" key="8">
    <source>
        <dbReference type="PROSITE" id="PS50113"/>
    </source>
</evidence>
<dbReference type="Gene3D" id="3.30.450.20">
    <property type="entry name" value="PAS domain"/>
    <property type="match status" value="1"/>
</dbReference>
<dbReference type="InterPro" id="IPR035965">
    <property type="entry name" value="PAS-like_dom_sf"/>
</dbReference>